<evidence type="ECO:0000313" key="4">
    <source>
        <dbReference type="EMBL" id="PWK32876.1"/>
    </source>
</evidence>
<feature type="domain" description="DUF4190" evidence="3">
    <location>
        <begin position="100"/>
        <end position="159"/>
    </location>
</feature>
<dbReference type="AlphaFoldDB" id="A0A316ENA8"/>
<keyword evidence="2" id="KW-1133">Transmembrane helix</keyword>
<keyword evidence="5" id="KW-1185">Reference proteome</keyword>
<protein>
    <submittedName>
        <fullName evidence="4">Uncharacterized protein DUF4190</fullName>
    </submittedName>
</protein>
<keyword evidence="2" id="KW-0812">Transmembrane</keyword>
<name>A0A316ENA8_9ACTN</name>
<reference evidence="4 5" key="1">
    <citation type="submission" date="2018-05" db="EMBL/GenBank/DDBJ databases">
        <title>Genomic Encyclopedia of Archaeal and Bacterial Type Strains, Phase II (KMG-II): from individual species to whole genera.</title>
        <authorList>
            <person name="Goeker M."/>
        </authorList>
    </citation>
    <scope>NUCLEOTIDE SEQUENCE [LARGE SCALE GENOMIC DNA]</scope>
    <source>
        <strain evidence="4 5">DSM 45184</strain>
    </source>
</reference>
<evidence type="ECO:0000259" key="3">
    <source>
        <dbReference type="Pfam" id="PF13828"/>
    </source>
</evidence>
<feature type="compositionally biased region" description="Pro residues" evidence="1">
    <location>
        <begin position="1"/>
        <end position="16"/>
    </location>
</feature>
<dbReference type="RefSeq" id="WP_109601874.1">
    <property type="nucleotide sequence ID" value="NZ_BONA01000084.1"/>
</dbReference>
<accession>A0A316ENA8</accession>
<proteinExistence type="predicted"/>
<evidence type="ECO:0000256" key="1">
    <source>
        <dbReference type="SAM" id="MobiDB-lite"/>
    </source>
</evidence>
<gene>
    <name evidence="4" type="ORF">BC793_129112</name>
</gene>
<keyword evidence="2" id="KW-0472">Membrane</keyword>
<sequence>MTYPPDPYQPPDPYRPSDPYRPLDPYQAVQPPPPDPTPSYPPPYTPTSPAPSSGSGYPPPPPYGGGPAYGPPPGYPPPAKSPFGPPGYGASYGPQNTSAMAIASLVCSIAGVVTCISAPVGVVLGHLAKRQIRETGEGGEGLATAGLWVGYILTVIGVVTALFYAAIFIWAIAEGTNVTTTF</sequence>
<evidence type="ECO:0000313" key="5">
    <source>
        <dbReference type="Proteomes" id="UP000245697"/>
    </source>
</evidence>
<comment type="caution">
    <text evidence="4">The sequence shown here is derived from an EMBL/GenBank/DDBJ whole genome shotgun (WGS) entry which is preliminary data.</text>
</comment>
<dbReference type="EMBL" id="QGGR01000029">
    <property type="protein sequence ID" value="PWK32876.1"/>
    <property type="molecule type" value="Genomic_DNA"/>
</dbReference>
<feature type="compositionally biased region" description="Pro residues" evidence="1">
    <location>
        <begin position="30"/>
        <end position="49"/>
    </location>
</feature>
<feature type="transmembrane region" description="Helical" evidence="2">
    <location>
        <begin position="148"/>
        <end position="173"/>
    </location>
</feature>
<feature type="compositionally biased region" description="Pro residues" evidence="1">
    <location>
        <begin position="57"/>
        <end position="81"/>
    </location>
</feature>
<dbReference type="Proteomes" id="UP000245697">
    <property type="component" value="Unassembled WGS sequence"/>
</dbReference>
<feature type="transmembrane region" description="Helical" evidence="2">
    <location>
        <begin position="101"/>
        <end position="127"/>
    </location>
</feature>
<dbReference type="OrthoDB" id="4374883at2"/>
<dbReference type="InterPro" id="IPR025241">
    <property type="entry name" value="DUF4190"/>
</dbReference>
<organism evidence="4 5">
    <name type="scientific">Actinoplanes xinjiangensis</name>
    <dbReference type="NCBI Taxonomy" id="512350"/>
    <lineage>
        <taxon>Bacteria</taxon>
        <taxon>Bacillati</taxon>
        <taxon>Actinomycetota</taxon>
        <taxon>Actinomycetes</taxon>
        <taxon>Micromonosporales</taxon>
        <taxon>Micromonosporaceae</taxon>
        <taxon>Actinoplanes</taxon>
    </lineage>
</organism>
<feature type="region of interest" description="Disordered" evidence="1">
    <location>
        <begin position="1"/>
        <end position="81"/>
    </location>
</feature>
<evidence type="ECO:0000256" key="2">
    <source>
        <dbReference type="SAM" id="Phobius"/>
    </source>
</evidence>
<dbReference type="Pfam" id="PF13828">
    <property type="entry name" value="DUF4190"/>
    <property type="match status" value="1"/>
</dbReference>